<keyword evidence="1" id="KW-0732">Signal</keyword>
<evidence type="ECO:0008006" key="4">
    <source>
        <dbReference type="Google" id="ProtNLM"/>
    </source>
</evidence>
<dbReference type="STRING" id="1229664.N4UAN2"/>
<proteinExistence type="predicted"/>
<evidence type="ECO:0000313" key="3">
    <source>
        <dbReference type="Proteomes" id="UP000016928"/>
    </source>
</evidence>
<gene>
    <name evidence="2" type="ORF">FOC1_g10004643</name>
</gene>
<reference evidence="3" key="1">
    <citation type="submission" date="2012-09" db="EMBL/GenBank/DDBJ databases">
        <title>Genome sequencing and comparative transcriptomics of race 1 and race 4 of banana pathogen: Fusarium oxysporum f. sp. cubense.</title>
        <authorList>
            <person name="Fang X."/>
            <person name="Huang J."/>
        </authorList>
    </citation>
    <scope>NUCLEOTIDE SEQUENCE [LARGE SCALE GENOMIC DNA]</scope>
    <source>
        <strain evidence="3">race 1</strain>
    </source>
</reference>
<sequence length="250" mass="28817">MAKLSKPVCMICAVQLWGWSPGYTAKDKQPAESNPWPCGEARPKPLKISDEDVVVHNKRAYNRGQVTLSNGREWKYDPLSVPRLTESLMSNLERADTPTTHEKFTNNFNNLPREIRDIIVALLHDGSMSLECTYLISQSHWKDTFLRIHFVWDIEKDLVQAKDQEATSGPFEWNWEKLARQILAEISPPETDDEIGPVGEDCQDEIENAWSYRKFRLNVPPGLTNRRRIWQILINVSQRRRNGASHGQHG</sequence>
<dbReference type="HOGENOM" id="CLU_1111437_0_0_1"/>
<feature type="signal peptide" evidence="1">
    <location>
        <begin position="1"/>
        <end position="24"/>
    </location>
</feature>
<evidence type="ECO:0000313" key="2">
    <source>
        <dbReference type="EMBL" id="ENH67010.1"/>
    </source>
</evidence>
<name>N4UAN2_FUSC1</name>
<dbReference type="OrthoDB" id="3932329at2759"/>
<accession>N4UAN2</accession>
<reference evidence="3" key="2">
    <citation type="journal article" date="2014" name="PLoS ONE">
        <title>Genome and Transcriptome Analysis of the Fungal Pathogen Fusarium oxysporum f. sp. cubense Causing Banana Vascular Wilt Disease.</title>
        <authorList>
            <person name="Guo L."/>
            <person name="Han L."/>
            <person name="Yang L."/>
            <person name="Zeng H."/>
            <person name="Fan D."/>
            <person name="Zhu Y."/>
            <person name="Feng Y."/>
            <person name="Wang G."/>
            <person name="Peng C."/>
            <person name="Jiang X."/>
            <person name="Zhou D."/>
            <person name="Ni P."/>
            <person name="Liang C."/>
            <person name="Liu L."/>
            <person name="Wang J."/>
            <person name="Mao C."/>
            <person name="Fang X."/>
            <person name="Peng M."/>
            <person name="Huang J."/>
        </authorList>
    </citation>
    <scope>NUCLEOTIDE SEQUENCE [LARGE SCALE GENOMIC DNA]</scope>
    <source>
        <strain evidence="3">race 1</strain>
    </source>
</reference>
<feature type="chain" id="PRO_5004121451" description="F-box domain-containing protein" evidence="1">
    <location>
        <begin position="25"/>
        <end position="250"/>
    </location>
</feature>
<organism evidence="2 3">
    <name type="scientific">Fusarium oxysporum f. sp. cubense (strain race 1)</name>
    <name type="common">Panama disease fungus</name>
    <dbReference type="NCBI Taxonomy" id="1229664"/>
    <lineage>
        <taxon>Eukaryota</taxon>
        <taxon>Fungi</taxon>
        <taxon>Dikarya</taxon>
        <taxon>Ascomycota</taxon>
        <taxon>Pezizomycotina</taxon>
        <taxon>Sordariomycetes</taxon>
        <taxon>Hypocreomycetidae</taxon>
        <taxon>Hypocreales</taxon>
        <taxon>Nectriaceae</taxon>
        <taxon>Fusarium</taxon>
        <taxon>Fusarium oxysporum species complex</taxon>
    </lineage>
</organism>
<dbReference type="AlphaFoldDB" id="N4UAN2"/>
<dbReference type="Proteomes" id="UP000016928">
    <property type="component" value="Unassembled WGS sequence"/>
</dbReference>
<dbReference type="VEuPathDB" id="FungiDB:FOC1_g10004643"/>
<protein>
    <recommendedName>
        <fullName evidence="4">F-box domain-containing protein</fullName>
    </recommendedName>
</protein>
<dbReference type="EMBL" id="KB730334">
    <property type="protein sequence ID" value="ENH67010.1"/>
    <property type="molecule type" value="Genomic_DNA"/>
</dbReference>
<evidence type="ECO:0000256" key="1">
    <source>
        <dbReference type="SAM" id="SignalP"/>
    </source>
</evidence>